<reference evidence="2 3" key="2">
    <citation type="submission" date="2016-05" db="EMBL/GenBank/DDBJ databases">
        <title>Lineage-specific infection strategies underlie the spectrum of fungal disease in amphibians.</title>
        <authorList>
            <person name="Cuomo C.A."/>
            <person name="Farrer R.A."/>
            <person name="James T."/>
            <person name="Longcore J."/>
            <person name="Birren B."/>
        </authorList>
    </citation>
    <scope>NUCLEOTIDE SEQUENCE [LARGE SCALE GENOMIC DNA]</scope>
    <source>
        <strain evidence="2 3">JEL423</strain>
    </source>
</reference>
<evidence type="ECO:0000313" key="3">
    <source>
        <dbReference type="Proteomes" id="UP000077115"/>
    </source>
</evidence>
<proteinExistence type="predicted"/>
<gene>
    <name evidence="2" type="ORF">BDEG_23275</name>
</gene>
<dbReference type="VEuPathDB" id="FungiDB:BDEG_23275"/>
<evidence type="ECO:0000256" key="1">
    <source>
        <dbReference type="SAM" id="SignalP"/>
    </source>
</evidence>
<feature type="signal peptide" evidence="1">
    <location>
        <begin position="1"/>
        <end position="18"/>
    </location>
</feature>
<accession>A0A177WI16</accession>
<feature type="chain" id="PRO_5008077594" evidence="1">
    <location>
        <begin position="19"/>
        <end position="177"/>
    </location>
</feature>
<dbReference type="Proteomes" id="UP000077115">
    <property type="component" value="Unassembled WGS sequence"/>
</dbReference>
<reference evidence="2 3" key="1">
    <citation type="submission" date="2006-10" db="EMBL/GenBank/DDBJ databases">
        <title>The Genome Sequence of Batrachochytrium dendrobatidis JEL423.</title>
        <authorList>
            <consortium name="The Broad Institute Genome Sequencing Platform"/>
            <person name="Birren B."/>
            <person name="Lander E."/>
            <person name="Galagan J."/>
            <person name="Cuomo C."/>
            <person name="Devon K."/>
            <person name="Jaffe D."/>
            <person name="Butler J."/>
            <person name="Alvarez P."/>
            <person name="Gnerre S."/>
            <person name="Grabherr M."/>
            <person name="Kleber M."/>
            <person name="Mauceli E."/>
            <person name="Brockman W."/>
            <person name="Young S."/>
            <person name="LaButti K."/>
            <person name="Sykes S."/>
            <person name="DeCaprio D."/>
            <person name="Crawford M."/>
            <person name="Koehrsen M."/>
            <person name="Engels R."/>
            <person name="Montgomery P."/>
            <person name="Pearson M."/>
            <person name="Howarth C."/>
            <person name="Larson L."/>
            <person name="White J."/>
            <person name="O'Leary S."/>
            <person name="Kodira C."/>
            <person name="Zeng Q."/>
            <person name="Yandava C."/>
            <person name="Alvarado L."/>
            <person name="Longcore J."/>
            <person name="James T."/>
        </authorList>
    </citation>
    <scope>NUCLEOTIDE SEQUENCE [LARGE SCALE GENOMIC DNA]</scope>
    <source>
        <strain evidence="2 3">JEL423</strain>
    </source>
</reference>
<dbReference type="EMBL" id="DS022303">
    <property type="protein sequence ID" value="OAJ39426.1"/>
    <property type="molecule type" value="Genomic_DNA"/>
</dbReference>
<protein>
    <submittedName>
        <fullName evidence="2">Uncharacterized protein</fullName>
    </submittedName>
</protein>
<keyword evidence="1" id="KW-0732">Signal</keyword>
<name>A0A177WI16_BATDL</name>
<dbReference type="AlphaFoldDB" id="A0A177WI16"/>
<dbReference type="OrthoDB" id="10450033at2759"/>
<sequence length="177" mass="18187">MQLIATFLLVLAAALSNAQSLSGSTAPPKGCEVCNTFIGQMQTCKTTAAPASEAQWVDTATKLAACICPVFASANSDTCSICIQTTDPTSPATKLFFKLKQDCFTGAMASTAVDIASIFNVTVNANSIPVSPSSTANPPANSGTTVPKQTRSSAVSIYTATLSSIVLSSLFSSLLFL</sequence>
<evidence type="ECO:0000313" key="2">
    <source>
        <dbReference type="EMBL" id="OAJ39426.1"/>
    </source>
</evidence>
<organism evidence="2 3">
    <name type="scientific">Batrachochytrium dendrobatidis (strain JEL423)</name>
    <dbReference type="NCBI Taxonomy" id="403673"/>
    <lineage>
        <taxon>Eukaryota</taxon>
        <taxon>Fungi</taxon>
        <taxon>Fungi incertae sedis</taxon>
        <taxon>Chytridiomycota</taxon>
        <taxon>Chytridiomycota incertae sedis</taxon>
        <taxon>Chytridiomycetes</taxon>
        <taxon>Rhizophydiales</taxon>
        <taxon>Rhizophydiales incertae sedis</taxon>
        <taxon>Batrachochytrium</taxon>
    </lineage>
</organism>